<evidence type="ECO:0000256" key="1">
    <source>
        <dbReference type="ARBA" id="ARBA00004167"/>
    </source>
</evidence>
<dbReference type="Proteomes" id="UP001166291">
    <property type="component" value="Unassembled WGS sequence"/>
</dbReference>
<dbReference type="PANTHER" id="PTHR39583:SF2">
    <property type="entry name" value="TYPE II SECRETION SYSTEM PROTEIN J"/>
    <property type="match status" value="1"/>
</dbReference>
<gene>
    <name evidence="7" type="primary">gspJ</name>
    <name evidence="7" type="ORF">KXJ70_02375</name>
</gene>
<sequence length="208" mass="23263">MTVHRGVKRQNGFTMVELLIAVGIMALLGTIGSLLLNSSLENQAAIETRQQALERVALALTIFRRDVEQITQRIPRDSQGDAMAANIVAEQVGENSELEFVHGGKRVLPGRGLASTLERVRYVREENELIRYSAAVADPAGNTTWQRQVLMKDVSEFIVELYDGSRWSVFWPPSTQVNATQPRSLRMTVSTSMWPDIQLNVLMPELGR</sequence>
<name>A0ABS6VMR5_9GAMM</name>
<dbReference type="Pfam" id="PF07963">
    <property type="entry name" value="N_methyl"/>
    <property type="match status" value="1"/>
</dbReference>
<protein>
    <submittedName>
        <fullName evidence="7">Type II secretion system minor pseudopilin GspJ</fullName>
    </submittedName>
</protein>
<dbReference type="InterPro" id="IPR010055">
    <property type="entry name" value="T2SS_protein-GspJ"/>
</dbReference>
<dbReference type="NCBIfam" id="TIGR01711">
    <property type="entry name" value="gspJ"/>
    <property type="match status" value="1"/>
</dbReference>
<evidence type="ECO:0000256" key="4">
    <source>
        <dbReference type="ARBA" id="ARBA00022989"/>
    </source>
</evidence>
<keyword evidence="3 6" id="KW-0812">Transmembrane</keyword>
<proteinExistence type="predicted"/>
<comment type="caution">
    <text evidence="7">The sequence shown here is derived from an EMBL/GenBank/DDBJ whole genome shotgun (WGS) entry which is preliminary data.</text>
</comment>
<evidence type="ECO:0000256" key="2">
    <source>
        <dbReference type="ARBA" id="ARBA00022481"/>
    </source>
</evidence>
<evidence type="ECO:0000256" key="3">
    <source>
        <dbReference type="ARBA" id="ARBA00022692"/>
    </source>
</evidence>
<keyword evidence="2" id="KW-0488">Methylation</keyword>
<accession>A0ABS6VMR5</accession>
<keyword evidence="4 6" id="KW-1133">Transmembrane helix</keyword>
<evidence type="ECO:0000313" key="7">
    <source>
        <dbReference type="EMBL" id="MBW2939605.1"/>
    </source>
</evidence>
<dbReference type="InterPro" id="IPR012902">
    <property type="entry name" value="N_methyl_site"/>
</dbReference>
<dbReference type="NCBIfam" id="TIGR02532">
    <property type="entry name" value="IV_pilin_GFxxxE"/>
    <property type="match status" value="1"/>
</dbReference>
<dbReference type="RefSeq" id="WP_219041854.1">
    <property type="nucleotide sequence ID" value="NZ_JAHWDQ010000001.1"/>
</dbReference>
<evidence type="ECO:0000256" key="6">
    <source>
        <dbReference type="SAM" id="Phobius"/>
    </source>
</evidence>
<evidence type="ECO:0000313" key="8">
    <source>
        <dbReference type="Proteomes" id="UP001166291"/>
    </source>
</evidence>
<organism evidence="7 8">
    <name type="scientific">Zhongshania aquimaris</name>
    <dbReference type="NCBI Taxonomy" id="2857107"/>
    <lineage>
        <taxon>Bacteria</taxon>
        <taxon>Pseudomonadati</taxon>
        <taxon>Pseudomonadota</taxon>
        <taxon>Gammaproteobacteria</taxon>
        <taxon>Cellvibrionales</taxon>
        <taxon>Spongiibacteraceae</taxon>
        <taxon>Zhongshania</taxon>
    </lineage>
</organism>
<feature type="transmembrane region" description="Helical" evidence="6">
    <location>
        <begin position="12"/>
        <end position="36"/>
    </location>
</feature>
<keyword evidence="8" id="KW-1185">Reference proteome</keyword>
<dbReference type="InterPro" id="IPR051621">
    <property type="entry name" value="T2SS_protein_J"/>
</dbReference>
<evidence type="ECO:0000256" key="5">
    <source>
        <dbReference type="ARBA" id="ARBA00023136"/>
    </source>
</evidence>
<dbReference type="Pfam" id="PF11612">
    <property type="entry name" value="T2SSJ"/>
    <property type="match status" value="1"/>
</dbReference>
<keyword evidence="5 6" id="KW-0472">Membrane</keyword>
<dbReference type="PANTHER" id="PTHR39583">
    <property type="entry name" value="TYPE II SECRETION SYSTEM PROTEIN J-RELATED"/>
    <property type="match status" value="1"/>
</dbReference>
<dbReference type="EMBL" id="JAHWDQ010000001">
    <property type="protein sequence ID" value="MBW2939605.1"/>
    <property type="molecule type" value="Genomic_DNA"/>
</dbReference>
<reference evidence="7" key="1">
    <citation type="submission" date="2021-07" db="EMBL/GenBank/DDBJ databases">
        <title>Zhongshania sp. CAU 1632 isolated from seawater.</title>
        <authorList>
            <person name="Kim W."/>
        </authorList>
    </citation>
    <scope>NUCLEOTIDE SEQUENCE</scope>
    <source>
        <strain evidence="7">CAU 1632</strain>
    </source>
</reference>
<comment type="subcellular location">
    <subcellularLocation>
        <location evidence="1">Membrane</location>
        <topology evidence="1">Single-pass membrane protein</topology>
    </subcellularLocation>
</comment>